<proteinExistence type="predicted"/>
<accession>A0ABQ2BNR4</accession>
<evidence type="ECO:0000313" key="1">
    <source>
        <dbReference type="EMBL" id="GGI43894.1"/>
    </source>
</evidence>
<protein>
    <submittedName>
        <fullName evidence="1">Uncharacterized protein</fullName>
    </submittedName>
</protein>
<organism evidence="1 2">
    <name type="scientific">Paenibacillus marchantiophytorum</name>
    <dbReference type="NCBI Taxonomy" id="1619310"/>
    <lineage>
        <taxon>Bacteria</taxon>
        <taxon>Bacillati</taxon>
        <taxon>Bacillota</taxon>
        <taxon>Bacilli</taxon>
        <taxon>Bacillales</taxon>
        <taxon>Paenibacillaceae</taxon>
        <taxon>Paenibacillus</taxon>
    </lineage>
</organism>
<evidence type="ECO:0000313" key="2">
    <source>
        <dbReference type="Proteomes" id="UP000615455"/>
    </source>
</evidence>
<keyword evidence="2" id="KW-1185">Reference proteome</keyword>
<dbReference type="EMBL" id="BMHE01000001">
    <property type="protein sequence ID" value="GGI43894.1"/>
    <property type="molecule type" value="Genomic_DNA"/>
</dbReference>
<reference evidence="2" key="1">
    <citation type="journal article" date="2019" name="Int. J. Syst. Evol. Microbiol.">
        <title>The Global Catalogue of Microorganisms (GCM) 10K type strain sequencing project: providing services to taxonomists for standard genome sequencing and annotation.</title>
        <authorList>
            <consortium name="The Broad Institute Genomics Platform"/>
            <consortium name="The Broad Institute Genome Sequencing Center for Infectious Disease"/>
            <person name="Wu L."/>
            <person name="Ma J."/>
        </authorList>
    </citation>
    <scope>NUCLEOTIDE SEQUENCE [LARGE SCALE GENOMIC DNA]</scope>
    <source>
        <strain evidence="2">CGMCC 1.15043</strain>
    </source>
</reference>
<gene>
    <name evidence="1" type="ORF">GCM10008018_04400</name>
</gene>
<name>A0ABQ2BNR4_9BACL</name>
<sequence length="56" mass="6467">MLIDRKMATLEVVRSQGASNELYDAYRPENDYFGVLMNGVGAIEYFIDRMVIIYSK</sequence>
<dbReference type="Proteomes" id="UP000615455">
    <property type="component" value="Unassembled WGS sequence"/>
</dbReference>
<comment type="caution">
    <text evidence="1">The sequence shown here is derived from an EMBL/GenBank/DDBJ whole genome shotgun (WGS) entry which is preliminary data.</text>
</comment>